<reference evidence="2 3" key="1">
    <citation type="submission" date="2016-03" db="EMBL/GenBank/DDBJ databases">
        <title>Whole genome sequencing of Grifola frondosa 9006-11.</title>
        <authorList>
            <person name="Min B."/>
            <person name="Park H."/>
            <person name="Kim J.-G."/>
            <person name="Cho H."/>
            <person name="Oh Y.-L."/>
            <person name="Kong W.-S."/>
            <person name="Choi I.-G."/>
        </authorList>
    </citation>
    <scope>NUCLEOTIDE SEQUENCE [LARGE SCALE GENOMIC DNA]</scope>
    <source>
        <strain evidence="2 3">9006-11</strain>
    </source>
</reference>
<gene>
    <name evidence="2" type="primary">KC1_1</name>
    <name evidence="2" type="ORF">A0H81_13630</name>
</gene>
<keyword evidence="3" id="KW-1185">Reference proteome</keyword>
<evidence type="ECO:0000259" key="1">
    <source>
        <dbReference type="PROSITE" id="PS50011"/>
    </source>
</evidence>
<comment type="caution">
    <text evidence="2">The sequence shown here is derived from an EMBL/GenBank/DDBJ whole genome shotgun (WGS) entry which is preliminary data.</text>
</comment>
<evidence type="ECO:0000313" key="3">
    <source>
        <dbReference type="Proteomes" id="UP000092993"/>
    </source>
</evidence>
<dbReference type="GO" id="GO:0005524">
    <property type="term" value="F:ATP binding"/>
    <property type="evidence" value="ECO:0007669"/>
    <property type="project" value="InterPro"/>
</dbReference>
<dbReference type="Proteomes" id="UP000092993">
    <property type="component" value="Unassembled WGS sequence"/>
</dbReference>
<dbReference type="SUPFAM" id="SSF56112">
    <property type="entry name" value="Protein kinase-like (PK-like)"/>
    <property type="match status" value="1"/>
</dbReference>
<evidence type="ECO:0000313" key="2">
    <source>
        <dbReference type="EMBL" id="OBZ66471.1"/>
    </source>
</evidence>
<dbReference type="GO" id="GO:0004672">
    <property type="term" value="F:protein kinase activity"/>
    <property type="evidence" value="ECO:0007669"/>
    <property type="project" value="InterPro"/>
</dbReference>
<name>A0A1C7LNX0_GRIFR</name>
<dbReference type="InterPro" id="IPR011009">
    <property type="entry name" value="Kinase-like_dom_sf"/>
</dbReference>
<keyword evidence="2" id="KW-0418">Kinase</keyword>
<dbReference type="OMA" id="HGHLANI"/>
<accession>A0A1C7LNX0</accession>
<dbReference type="OrthoDB" id="3258886at2759"/>
<dbReference type="Gene3D" id="1.10.510.10">
    <property type="entry name" value="Transferase(Phosphotransferase) domain 1"/>
    <property type="match status" value="1"/>
</dbReference>
<feature type="domain" description="Protein kinase" evidence="1">
    <location>
        <begin position="1"/>
        <end position="111"/>
    </location>
</feature>
<proteinExistence type="predicted"/>
<dbReference type="AlphaFoldDB" id="A0A1C7LNX0"/>
<keyword evidence="2" id="KW-0808">Transferase</keyword>
<protein>
    <submittedName>
        <fullName evidence="2">Casein kinase I</fullName>
    </submittedName>
</protein>
<dbReference type="InterPro" id="IPR050235">
    <property type="entry name" value="CK1_Ser-Thr_kinase"/>
</dbReference>
<dbReference type="PROSITE" id="PS50011">
    <property type="entry name" value="PROTEIN_KINASE_DOM"/>
    <property type="match status" value="1"/>
</dbReference>
<sequence length="111" mass="12389">MMTHQSRVCSHSRGVILRDIKPRNFAIGAGRRCGIAYLFDFGLAKLFVDPANRAHIPFREGLVGLGTVRCASANVHFGREQGRRDDIEGLGYVLLLLPREASVARHLYAER</sequence>
<dbReference type="InterPro" id="IPR000719">
    <property type="entry name" value="Prot_kinase_dom"/>
</dbReference>
<dbReference type="STRING" id="5627.A0A1C7LNX0"/>
<dbReference type="PANTHER" id="PTHR11909">
    <property type="entry name" value="CASEIN KINASE-RELATED"/>
    <property type="match status" value="1"/>
</dbReference>
<dbReference type="EMBL" id="LUGG01000031">
    <property type="protein sequence ID" value="OBZ66471.1"/>
    <property type="molecule type" value="Genomic_DNA"/>
</dbReference>
<organism evidence="2 3">
    <name type="scientific">Grifola frondosa</name>
    <name type="common">Maitake</name>
    <name type="synonym">Polyporus frondosus</name>
    <dbReference type="NCBI Taxonomy" id="5627"/>
    <lineage>
        <taxon>Eukaryota</taxon>
        <taxon>Fungi</taxon>
        <taxon>Dikarya</taxon>
        <taxon>Basidiomycota</taxon>
        <taxon>Agaricomycotina</taxon>
        <taxon>Agaricomycetes</taxon>
        <taxon>Polyporales</taxon>
        <taxon>Grifolaceae</taxon>
        <taxon>Grifola</taxon>
    </lineage>
</organism>